<dbReference type="AlphaFoldDB" id="A0A9P5ZC81"/>
<proteinExistence type="predicted"/>
<keyword evidence="3" id="KW-1185">Reference proteome</keyword>
<reference evidence="2" key="1">
    <citation type="submission" date="2020-11" db="EMBL/GenBank/DDBJ databases">
        <authorList>
            <consortium name="DOE Joint Genome Institute"/>
            <person name="Ahrendt S."/>
            <person name="Riley R."/>
            <person name="Andreopoulos W."/>
            <person name="Labutti K."/>
            <person name="Pangilinan J."/>
            <person name="Ruiz-Duenas F.J."/>
            <person name="Barrasa J.M."/>
            <person name="Sanchez-Garcia M."/>
            <person name="Camarero S."/>
            <person name="Miyauchi S."/>
            <person name="Serrano A."/>
            <person name="Linde D."/>
            <person name="Babiker R."/>
            <person name="Drula E."/>
            <person name="Ayuso-Fernandez I."/>
            <person name="Pacheco R."/>
            <person name="Padilla G."/>
            <person name="Ferreira P."/>
            <person name="Barriuso J."/>
            <person name="Kellner H."/>
            <person name="Castanera R."/>
            <person name="Alfaro M."/>
            <person name="Ramirez L."/>
            <person name="Pisabarro A.G."/>
            <person name="Kuo A."/>
            <person name="Tritt A."/>
            <person name="Lipzen A."/>
            <person name="He G."/>
            <person name="Yan M."/>
            <person name="Ng V."/>
            <person name="Cullen D."/>
            <person name="Martin F."/>
            <person name="Rosso M.-N."/>
            <person name="Henrissat B."/>
            <person name="Hibbett D."/>
            <person name="Martinez A.T."/>
            <person name="Grigoriev I.V."/>
        </authorList>
    </citation>
    <scope>NUCLEOTIDE SEQUENCE</scope>
    <source>
        <strain evidence="2">CIRM-BRFM 674</strain>
    </source>
</reference>
<name>A0A9P5ZC81_9AGAR</name>
<protein>
    <submittedName>
        <fullName evidence="2">Uncharacterized protein</fullName>
    </submittedName>
</protein>
<keyword evidence="1" id="KW-0732">Signal</keyword>
<dbReference type="Proteomes" id="UP000807469">
    <property type="component" value="Unassembled WGS sequence"/>
</dbReference>
<dbReference type="EMBL" id="MU155147">
    <property type="protein sequence ID" value="KAF9484035.1"/>
    <property type="molecule type" value="Genomic_DNA"/>
</dbReference>
<feature type="chain" id="PRO_5040445160" evidence="1">
    <location>
        <begin position="26"/>
        <end position="253"/>
    </location>
</feature>
<comment type="caution">
    <text evidence="2">The sequence shown here is derived from an EMBL/GenBank/DDBJ whole genome shotgun (WGS) entry which is preliminary data.</text>
</comment>
<accession>A0A9P5ZC81</accession>
<evidence type="ECO:0000313" key="2">
    <source>
        <dbReference type="EMBL" id="KAF9484035.1"/>
    </source>
</evidence>
<gene>
    <name evidence="2" type="ORF">BDN70DRAFT_872933</name>
</gene>
<feature type="signal peptide" evidence="1">
    <location>
        <begin position="1"/>
        <end position="25"/>
    </location>
</feature>
<evidence type="ECO:0000256" key="1">
    <source>
        <dbReference type="SAM" id="SignalP"/>
    </source>
</evidence>
<organism evidence="2 3">
    <name type="scientific">Pholiota conissans</name>
    <dbReference type="NCBI Taxonomy" id="109636"/>
    <lineage>
        <taxon>Eukaryota</taxon>
        <taxon>Fungi</taxon>
        <taxon>Dikarya</taxon>
        <taxon>Basidiomycota</taxon>
        <taxon>Agaricomycotina</taxon>
        <taxon>Agaricomycetes</taxon>
        <taxon>Agaricomycetidae</taxon>
        <taxon>Agaricales</taxon>
        <taxon>Agaricineae</taxon>
        <taxon>Strophariaceae</taxon>
        <taxon>Pholiota</taxon>
    </lineage>
</organism>
<sequence>MLPTFKIPASGILILLLRFDGPTLSTELDSSAYSQREDQASKFTEDSHLYPFFSLLLVACEEGIGSQKRVPIRLSLVIGTTWKCFMAHIADLRPSLSPSPIASLPLTYMLPILQSGDTTVKTLSFVSEPGGNCKIRSQSPFLVFRLFSLANYASYRVYDRRLSLVLRYSRPATASCISWSQRVVANRLAVLSSCLGVYHEGKTAHLEHLHLLLTSRNSAPLLVFWVLWLCNDTNLDPQDNDLRFTIQPTTAET</sequence>
<evidence type="ECO:0000313" key="3">
    <source>
        <dbReference type="Proteomes" id="UP000807469"/>
    </source>
</evidence>